<feature type="active site" description="Nucleophile" evidence="8">
    <location>
        <position position="31"/>
    </location>
</feature>
<dbReference type="PRINTS" id="PR00421">
    <property type="entry name" value="THIOREDOXIN"/>
</dbReference>
<keyword evidence="2" id="KW-0813">Transport</keyword>
<name>A0A134AJV8_9FUSO</name>
<feature type="site" description="Deprotonates C-terminal active site Cys" evidence="8">
    <location>
        <position position="22"/>
    </location>
</feature>
<keyword evidence="15" id="KW-1185">Reference proteome</keyword>
<dbReference type="InterPro" id="IPR036249">
    <property type="entry name" value="Thioredoxin-like_sf"/>
</dbReference>
<sequence length="103" mass="11382">MALNLNKDNFEKSIANGVALVDFWASWCGPCKMQLPIIEEFSGEMEGKATVGKVNVDEELELAQSFGIQSIPTLILFKDGKPVKKLVGLHSKEALYEEVNQVL</sequence>
<keyword evidence="5 9" id="KW-0676">Redox-active center</keyword>
<dbReference type="PATRIC" id="fig|157687.3.peg.805"/>
<organism evidence="14 15">
    <name type="scientific">Leptotrichia wadei</name>
    <dbReference type="NCBI Taxonomy" id="157687"/>
    <lineage>
        <taxon>Bacteria</taxon>
        <taxon>Fusobacteriati</taxon>
        <taxon>Fusobacteriota</taxon>
        <taxon>Fusobacteriia</taxon>
        <taxon>Fusobacteriales</taxon>
        <taxon>Leptotrichiaceae</taxon>
        <taxon>Leptotrichia</taxon>
    </lineage>
</organism>
<evidence type="ECO:0000256" key="2">
    <source>
        <dbReference type="ARBA" id="ARBA00022448"/>
    </source>
</evidence>
<feature type="domain" description="Thioredoxin" evidence="10">
    <location>
        <begin position="1"/>
        <end position="103"/>
    </location>
</feature>
<dbReference type="STRING" id="157687.HMPREF3180_00808"/>
<evidence type="ECO:0000313" key="11">
    <source>
        <dbReference type="EMBL" id="BBM46897.1"/>
    </source>
</evidence>
<dbReference type="Proteomes" id="UP000321397">
    <property type="component" value="Chromosome"/>
</dbReference>
<dbReference type="GO" id="GO:0005737">
    <property type="term" value="C:cytoplasm"/>
    <property type="evidence" value="ECO:0007669"/>
    <property type="project" value="TreeGrafter"/>
</dbReference>
<dbReference type="Proteomes" id="UP000070483">
    <property type="component" value="Unassembled WGS sequence"/>
</dbReference>
<evidence type="ECO:0000313" key="14">
    <source>
        <dbReference type="EMBL" id="KXB67944.1"/>
    </source>
</evidence>
<dbReference type="InterPro" id="IPR005746">
    <property type="entry name" value="Thioredoxin"/>
</dbReference>
<reference evidence="14" key="2">
    <citation type="submission" date="2016-01" db="EMBL/GenBank/DDBJ databases">
        <authorList>
            <person name="Oliw E.H."/>
        </authorList>
    </citation>
    <scope>NUCLEOTIDE SEQUENCE [LARGE SCALE GENOMIC DNA]</scope>
    <source>
        <strain evidence="14">KA00185</strain>
    </source>
</reference>
<dbReference type="Pfam" id="PF00085">
    <property type="entry name" value="Thioredoxin"/>
    <property type="match status" value="1"/>
</dbReference>
<evidence type="ECO:0000256" key="4">
    <source>
        <dbReference type="ARBA" id="ARBA00023157"/>
    </source>
</evidence>
<dbReference type="Proteomes" id="UP000321944">
    <property type="component" value="Chromosome"/>
</dbReference>
<dbReference type="PIRSF" id="PIRSF000077">
    <property type="entry name" value="Thioredoxin"/>
    <property type="match status" value="1"/>
</dbReference>
<dbReference type="EMBL" id="AP019834">
    <property type="protein sequence ID" value="BBM46897.1"/>
    <property type="molecule type" value="Genomic_DNA"/>
</dbReference>
<dbReference type="AlphaFoldDB" id="A0A134AJV8"/>
<dbReference type="InterPro" id="IPR017937">
    <property type="entry name" value="Thioredoxin_CS"/>
</dbReference>
<feature type="site" description="Contributes to redox potential value" evidence="8">
    <location>
        <position position="30"/>
    </location>
</feature>
<feature type="active site" description="Nucleophile" evidence="8">
    <location>
        <position position="28"/>
    </location>
</feature>
<dbReference type="Proteomes" id="UP000321501">
    <property type="component" value="Chromosome"/>
</dbReference>
<dbReference type="RefSeq" id="WP_060917656.1">
    <property type="nucleotide sequence ID" value="NZ_AP019834.1"/>
</dbReference>
<reference evidence="11 16" key="3">
    <citation type="submission" date="2019-07" db="EMBL/GenBank/DDBJ databases">
        <title>Complete Genome Sequence of Leptotrichia wadei Strain JMUB3933.</title>
        <authorList>
            <person name="Watanabe S."/>
            <person name="Cui L."/>
        </authorList>
    </citation>
    <scope>NUCLEOTIDE SEQUENCE [LARGE SCALE GENOMIC DNA]</scope>
    <source>
        <strain evidence="11 16">JMUB3933</strain>
    </source>
</reference>
<evidence type="ECO:0000259" key="10">
    <source>
        <dbReference type="PROSITE" id="PS51352"/>
    </source>
</evidence>
<feature type="disulfide bond" description="Redox-active" evidence="9">
    <location>
        <begin position="28"/>
        <end position="31"/>
    </location>
</feature>
<proteinExistence type="inferred from homology"/>
<reference evidence="12 17" key="4">
    <citation type="submission" date="2019-07" db="EMBL/GenBank/DDBJ databases">
        <title>Complete Genome Sequence of Leptotrichia wadei Strain JMUB3934.</title>
        <authorList>
            <person name="Watanabe S."/>
            <person name="Cui L."/>
        </authorList>
    </citation>
    <scope>NUCLEOTIDE SEQUENCE [LARGE SCALE GENOMIC DNA]</scope>
    <source>
        <strain evidence="12 17">JMUB3934</strain>
    </source>
</reference>
<dbReference type="Gene3D" id="3.40.30.10">
    <property type="entry name" value="Glutaredoxin"/>
    <property type="match status" value="1"/>
</dbReference>
<reference evidence="15" key="1">
    <citation type="submission" date="2016-01" db="EMBL/GenBank/DDBJ databases">
        <authorList>
            <person name="Mitreva M."/>
            <person name="Pepin K.H."/>
            <person name="Mihindukulasuriya K.A."/>
            <person name="Fulton R."/>
            <person name="Fronick C."/>
            <person name="O'Laughlin M."/>
            <person name="Miner T."/>
            <person name="Herter B."/>
            <person name="Rosa B.A."/>
            <person name="Cordes M."/>
            <person name="Tomlinson C."/>
            <person name="Wollam A."/>
            <person name="Palsikar V.B."/>
            <person name="Mardis E.R."/>
            <person name="Wilson R.K."/>
        </authorList>
    </citation>
    <scope>NUCLEOTIDE SEQUENCE [LARGE SCALE GENOMIC DNA]</scope>
    <source>
        <strain evidence="15">KA00185</strain>
    </source>
</reference>
<dbReference type="GO" id="GO:0015035">
    <property type="term" value="F:protein-disulfide reductase activity"/>
    <property type="evidence" value="ECO:0007669"/>
    <property type="project" value="UniProtKB-UniRule"/>
</dbReference>
<dbReference type="PANTHER" id="PTHR45663:SF11">
    <property type="entry name" value="GEO12009P1"/>
    <property type="match status" value="1"/>
</dbReference>
<evidence type="ECO:0000313" key="13">
    <source>
        <dbReference type="EMBL" id="BBM55573.1"/>
    </source>
</evidence>
<evidence type="ECO:0000313" key="16">
    <source>
        <dbReference type="Proteomes" id="UP000321397"/>
    </source>
</evidence>
<evidence type="ECO:0000313" key="18">
    <source>
        <dbReference type="Proteomes" id="UP000321944"/>
    </source>
</evidence>
<evidence type="ECO:0000256" key="8">
    <source>
        <dbReference type="PIRSR" id="PIRSR000077-1"/>
    </source>
</evidence>
<dbReference type="PANTHER" id="PTHR45663">
    <property type="entry name" value="GEO12009P1"/>
    <property type="match status" value="1"/>
</dbReference>
<dbReference type="SUPFAM" id="SSF52833">
    <property type="entry name" value="Thioredoxin-like"/>
    <property type="match status" value="1"/>
</dbReference>
<keyword evidence="4 9" id="KW-1015">Disulfide bond</keyword>
<evidence type="ECO:0000256" key="6">
    <source>
        <dbReference type="NCBIfam" id="TIGR01068"/>
    </source>
</evidence>
<dbReference type="PROSITE" id="PS00194">
    <property type="entry name" value="THIOREDOXIN_1"/>
    <property type="match status" value="1"/>
</dbReference>
<dbReference type="EMBL" id="AP019841">
    <property type="protein sequence ID" value="BBM55573.1"/>
    <property type="molecule type" value="Genomic_DNA"/>
</dbReference>
<dbReference type="CDD" id="cd02947">
    <property type="entry name" value="TRX_family"/>
    <property type="match status" value="1"/>
</dbReference>
<dbReference type="EMBL" id="LSDD01000056">
    <property type="protein sequence ID" value="KXB67944.1"/>
    <property type="molecule type" value="Genomic_DNA"/>
</dbReference>
<dbReference type="FunFam" id="3.40.30.10:FF:000001">
    <property type="entry name" value="Thioredoxin"/>
    <property type="match status" value="1"/>
</dbReference>
<evidence type="ECO:0000313" key="15">
    <source>
        <dbReference type="Proteomes" id="UP000070483"/>
    </source>
</evidence>
<evidence type="ECO:0000256" key="7">
    <source>
        <dbReference type="PIRNR" id="PIRNR000077"/>
    </source>
</evidence>
<evidence type="ECO:0000256" key="3">
    <source>
        <dbReference type="ARBA" id="ARBA00022982"/>
    </source>
</evidence>
<feature type="site" description="Contributes to redox potential value" evidence="8">
    <location>
        <position position="29"/>
    </location>
</feature>
<accession>A0A134AJV8</accession>
<comment type="similarity">
    <text evidence="1 7">Belongs to the thioredoxin family.</text>
</comment>
<protein>
    <recommendedName>
        <fullName evidence="6 7">Thioredoxin</fullName>
    </recommendedName>
</protein>
<gene>
    <name evidence="14" type="ORF">HMPREF3180_00808</name>
    <name evidence="11" type="ORF">JMUB3933_0397</name>
    <name evidence="12" type="ORF">JMUB3934_0414</name>
    <name evidence="13" type="ORF">JMUB3936_1867</name>
</gene>
<dbReference type="OrthoDB" id="9790390at2"/>
<evidence type="ECO:0000256" key="9">
    <source>
        <dbReference type="PIRSR" id="PIRSR000077-4"/>
    </source>
</evidence>
<dbReference type="EMBL" id="AP019835">
    <property type="protein sequence ID" value="BBM49119.1"/>
    <property type="molecule type" value="Genomic_DNA"/>
</dbReference>
<reference evidence="13 18" key="5">
    <citation type="submission" date="2019-07" db="EMBL/GenBank/DDBJ databases">
        <title>Complete Genome Sequence of Leptotrichia wadei Strain JMUB3936.</title>
        <authorList>
            <person name="Watanabe S."/>
            <person name="Cui L."/>
        </authorList>
    </citation>
    <scope>NUCLEOTIDE SEQUENCE [LARGE SCALE GENOMIC DNA]</scope>
    <source>
        <strain evidence="13 18">JMUB3936</strain>
    </source>
</reference>
<dbReference type="InterPro" id="IPR013766">
    <property type="entry name" value="Thioredoxin_domain"/>
</dbReference>
<evidence type="ECO:0000256" key="1">
    <source>
        <dbReference type="ARBA" id="ARBA00008987"/>
    </source>
</evidence>
<evidence type="ECO:0000313" key="12">
    <source>
        <dbReference type="EMBL" id="BBM49119.1"/>
    </source>
</evidence>
<evidence type="ECO:0000256" key="5">
    <source>
        <dbReference type="ARBA" id="ARBA00023284"/>
    </source>
</evidence>
<dbReference type="NCBIfam" id="TIGR01068">
    <property type="entry name" value="thioredoxin"/>
    <property type="match status" value="1"/>
</dbReference>
<evidence type="ECO:0000313" key="17">
    <source>
        <dbReference type="Proteomes" id="UP000321501"/>
    </source>
</evidence>
<keyword evidence="3" id="KW-0249">Electron transport</keyword>
<dbReference type="PROSITE" id="PS51352">
    <property type="entry name" value="THIOREDOXIN_2"/>
    <property type="match status" value="1"/>
</dbReference>